<dbReference type="AlphaFoldDB" id="E4XIK6"/>
<evidence type="ECO:0000313" key="4">
    <source>
        <dbReference type="EMBL" id="CBY10407.1"/>
    </source>
</evidence>
<dbReference type="PANTHER" id="PTHR13789">
    <property type="entry name" value="MONOOXYGENASE"/>
    <property type="match status" value="1"/>
</dbReference>
<keyword evidence="2" id="KW-0503">Monooxygenase</keyword>
<dbReference type="GO" id="GO:0071949">
    <property type="term" value="F:FAD binding"/>
    <property type="evidence" value="ECO:0007669"/>
    <property type="project" value="InterPro"/>
</dbReference>
<dbReference type="Gene3D" id="3.50.50.60">
    <property type="entry name" value="FAD/NAD(P)-binding domain"/>
    <property type="match status" value="1"/>
</dbReference>
<dbReference type="InterPro" id="IPR050493">
    <property type="entry name" value="FAD-dep_Monooxygenase_BioMet"/>
</dbReference>
<accession>E4XIK6</accession>
<dbReference type="OrthoDB" id="10029326at2759"/>
<name>E4XIK6_OIKDI</name>
<reference evidence="4" key="1">
    <citation type="journal article" date="2010" name="Science">
        <title>Plasticity of animal genome architecture unmasked by rapid evolution of a pelagic tunicate.</title>
        <authorList>
            <person name="Denoeud F."/>
            <person name="Henriet S."/>
            <person name="Mungpakdee S."/>
            <person name="Aury J.M."/>
            <person name="Da Silva C."/>
            <person name="Brinkmann H."/>
            <person name="Mikhaleva J."/>
            <person name="Olsen L.C."/>
            <person name="Jubin C."/>
            <person name="Canestro C."/>
            <person name="Bouquet J.M."/>
            <person name="Danks G."/>
            <person name="Poulain J."/>
            <person name="Campsteijn C."/>
            <person name="Adamski M."/>
            <person name="Cross I."/>
            <person name="Yadetie F."/>
            <person name="Muffato M."/>
            <person name="Louis A."/>
            <person name="Butcher S."/>
            <person name="Tsagkogeorga G."/>
            <person name="Konrad A."/>
            <person name="Singh S."/>
            <person name="Jensen M.F."/>
            <person name="Cong E.H."/>
            <person name="Eikeseth-Otteraa H."/>
            <person name="Noel B."/>
            <person name="Anthouard V."/>
            <person name="Porcel B.M."/>
            <person name="Kachouri-Lafond R."/>
            <person name="Nishino A."/>
            <person name="Ugolini M."/>
            <person name="Chourrout P."/>
            <person name="Nishida H."/>
            <person name="Aasland R."/>
            <person name="Huzurbazar S."/>
            <person name="Westhof E."/>
            <person name="Delsuc F."/>
            <person name="Lehrach H."/>
            <person name="Reinhardt R."/>
            <person name="Weissenbach J."/>
            <person name="Roy S.W."/>
            <person name="Artiguenave F."/>
            <person name="Postlethwait J.H."/>
            <person name="Manak J.R."/>
            <person name="Thompson E.M."/>
            <person name="Jaillon O."/>
            <person name="Du Pasquier L."/>
            <person name="Boudinot P."/>
            <person name="Liberles D.A."/>
            <person name="Volff J.N."/>
            <person name="Philippe H."/>
            <person name="Lenhard B."/>
            <person name="Roest Crollius H."/>
            <person name="Wincker P."/>
            <person name="Chourrout D."/>
        </authorList>
    </citation>
    <scope>NUCLEOTIDE SEQUENCE [LARGE SCALE GENOMIC DNA]</scope>
</reference>
<dbReference type="InParanoid" id="E4XIK6"/>
<sequence>MKETAIVVGAGLGGMTAALSLAFHGFKKIRIYEKSTKILNPIGAGIGINGSTLCLDKMNLSHVWKNAGHAVHSTRITAGNDKPSGFDIKRLLKGTILEDHFLVAKRNHLMKELWAECEKNPKIKTKLGVKISEYKNTENGAEVTFADGTTDSADIVVSADGIHSLGRDFVDPDCPPPEHSGLCVFYCILENVDKEKFPDHSTIEIHLNMGMALLMRISETDAMIVVAHQASEKWNVNSQNWTFDVSPEIFHELMEDHGFYKEQDWIDEKMIKGVTNLSHLGIYQQPHVSNWFRGNVILIGDAAHATSPFMGQGANQAMIDGYFLGRCLQDCEDVPSGAGLFFKVLNNRNKENQNKLSKNFTKHAIRQLVKLSTRPKVAPIF</sequence>
<organism evidence="4">
    <name type="scientific">Oikopleura dioica</name>
    <name type="common">Tunicate</name>
    <dbReference type="NCBI Taxonomy" id="34765"/>
    <lineage>
        <taxon>Eukaryota</taxon>
        <taxon>Metazoa</taxon>
        <taxon>Chordata</taxon>
        <taxon>Tunicata</taxon>
        <taxon>Appendicularia</taxon>
        <taxon>Copelata</taxon>
        <taxon>Oikopleuridae</taxon>
        <taxon>Oikopleura</taxon>
    </lineage>
</organism>
<dbReference type="InterPro" id="IPR036188">
    <property type="entry name" value="FAD/NAD-bd_sf"/>
</dbReference>
<dbReference type="PRINTS" id="PR00420">
    <property type="entry name" value="RNGMNOXGNASE"/>
</dbReference>
<keyword evidence="5" id="KW-1185">Reference proteome</keyword>
<dbReference type="SUPFAM" id="SSF51905">
    <property type="entry name" value="FAD/NAD(P)-binding domain"/>
    <property type="match status" value="1"/>
</dbReference>
<protein>
    <recommendedName>
        <fullName evidence="3">FAD-binding domain-containing protein</fullName>
    </recommendedName>
</protein>
<dbReference type="PANTHER" id="PTHR13789:SF309">
    <property type="entry name" value="PUTATIVE (AFU_ORTHOLOGUE AFUA_6G14510)-RELATED"/>
    <property type="match status" value="1"/>
</dbReference>
<dbReference type="EMBL" id="FN653055">
    <property type="protein sequence ID" value="CBY10407.1"/>
    <property type="molecule type" value="Genomic_DNA"/>
</dbReference>
<dbReference type="Pfam" id="PF01494">
    <property type="entry name" value="FAD_binding_3"/>
    <property type="match status" value="1"/>
</dbReference>
<proteinExistence type="predicted"/>
<feature type="domain" description="FAD-binding" evidence="3">
    <location>
        <begin position="5"/>
        <end position="328"/>
    </location>
</feature>
<dbReference type="InterPro" id="IPR002938">
    <property type="entry name" value="FAD-bd"/>
</dbReference>
<dbReference type="GO" id="GO:0004497">
    <property type="term" value="F:monooxygenase activity"/>
    <property type="evidence" value="ECO:0007669"/>
    <property type="project" value="UniProtKB-KW"/>
</dbReference>
<evidence type="ECO:0000256" key="1">
    <source>
        <dbReference type="ARBA" id="ARBA00023002"/>
    </source>
</evidence>
<dbReference type="Proteomes" id="UP000001307">
    <property type="component" value="Unassembled WGS sequence"/>
</dbReference>
<gene>
    <name evidence="4" type="ORF">GSOID_T00012429001</name>
</gene>
<evidence type="ECO:0000256" key="2">
    <source>
        <dbReference type="ARBA" id="ARBA00023033"/>
    </source>
</evidence>
<evidence type="ECO:0000259" key="3">
    <source>
        <dbReference type="Pfam" id="PF01494"/>
    </source>
</evidence>
<dbReference type="Gene3D" id="3.30.9.30">
    <property type="match status" value="1"/>
</dbReference>
<keyword evidence="1" id="KW-0560">Oxidoreductase</keyword>
<evidence type="ECO:0000313" key="5">
    <source>
        <dbReference type="Proteomes" id="UP000001307"/>
    </source>
</evidence>